<dbReference type="InterPro" id="IPR036661">
    <property type="entry name" value="Luciferase-like_sf"/>
</dbReference>
<keyword evidence="2" id="KW-0288">FMN</keyword>
<evidence type="ECO:0000256" key="1">
    <source>
        <dbReference type="ARBA" id="ARBA00022630"/>
    </source>
</evidence>
<comment type="similarity">
    <text evidence="5">Belongs to the NtaA/SnaA/DszA monooxygenase family.</text>
</comment>
<dbReference type="InterPro" id="IPR016215">
    <property type="entry name" value="NTA_MOA"/>
</dbReference>
<feature type="domain" description="Luciferase-like" evidence="6">
    <location>
        <begin position="34"/>
        <end position="398"/>
    </location>
</feature>
<proteinExistence type="inferred from homology"/>
<comment type="caution">
    <text evidence="7">The sequence shown here is derived from an EMBL/GenBank/DDBJ whole genome shotgun (WGS) entry which is preliminary data.</text>
</comment>
<evidence type="ECO:0000259" key="6">
    <source>
        <dbReference type="Pfam" id="PF00296"/>
    </source>
</evidence>
<evidence type="ECO:0000256" key="2">
    <source>
        <dbReference type="ARBA" id="ARBA00022643"/>
    </source>
</evidence>
<dbReference type="InterPro" id="IPR051260">
    <property type="entry name" value="Diverse_substr_monoxygenases"/>
</dbReference>
<evidence type="ECO:0000256" key="3">
    <source>
        <dbReference type="ARBA" id="ARBA00023002"/>
    </source>
</evidence>
<name>A0ABR8URR6_9MICC</name>
<keyword evidence="3" id="KW-0560">Oxidoreductase</keyword>
<dbReference type="RefSeq" id="WP_191807380.1">
    <property type="nucleotide sequence ID" value="NZ_JACSQD010000002.1"/>
</dbReference>
<dbReference type="Pfam" id="PF00296">
    <property type="entry name" value="Bac_luciferase"/>
    <property type="match status" value="1"/>
</dbReference>
<dbReference type="PIRSF" id="PIRSF000337">
    <property type="entry name" value="NTA_MOA"/>
    <property type="match status" value="1"/>
</dbReference>
<dbReference type="SUPFAM" id="SSF51679">
    <property type="entry name" value="Bacterial luciferase-like"/>
    <property type="match status" value="1"/>
</dbReference>
<accession>A0ABR8URR6</accession>
<keyword evidence="8" id="KW-1185">Reference proteome</keyword>
<dbReference type="PANTHER" id="PTHR30011">
    <property type="entry name" value="ALKANESULFONATE MONOOXYGENASE-RELATED"/>
    <property type="match status" value="1"/>
</dbReference>
<dbReference type="NCBIfam" id="TIGR03860">
    <property type="entry name" value="FMN_nitrolo"/>
    <property type="match status" value="1"/>
</dbReference>
<evidence type="ECO:0000256" key="4">
    <source>
        <dbReference type="ARBA" id="ARBA00023033"/>
    </source>
</evidence>
<dbReference type="InterPro" id="IPR011251">
    <property type="entry name" value="Luciferase-like_dom"/>
</dbReference>
<keyword evidence="1" id="KW-0285">Flavoprotein</keyword>
<reference evidence="7 8" key="1">
    <citation type="submission" date="2020-08" db="EMBL/GenBank/DDBJ databases">
        <title>A Genomic Blueprint of the Chicken Gut Microbiome.</title>
        <authorList>
            <person name="Gilroy R."/>
            <person name="Ravi A."/>
            <person name="Getino M."/>
            <person name="Pursley I."/>
            <person name="Horton D.L."/>
            <person name="Alikhan N.-F."/>
            <person name="Baker D."/>
            <person name="Gharbi K."/>
            <person name="Hall N."/>
            <person name="Watson M."/>
            <person name="Adriaenssens E.M."/>
            <person name="Foster-Nyarko E."/>
            <person name="Jarju S."/>
            <person name="Secka A."/>
            <person name="Antonio M."/>
            <person name="Oren A."/>
            <person name="Chaudhuri R."/>
            <person name="La Ragione R.M."/>
            <person name="Hildebrand F."/>
            <person name="Pallen M.J."/>
        </authorList>
    </citation>
    <scope>NUCLEOTIDE SEQUENCE [LARGE SCALE GENOMIC DNA]</scope>
    <source>
        <strain evidence="7 8">Sa2CUA1</strain>
    </source>
</reference>
<gene>
    <name evidence="7" type="ORF">H9639_07075</name>
</gene>
<sequence>MPIPSTRFSGPRPRLLLNAFLMNTTSHIRGGQWRHPDAEQHRFNELGFWTDLARQLEAAKFDALFFADVVGLYGNHDGGWASHVRRGLQVPANDPVLLLAALAGATSEIGLAATSSVVQSHPFQFARQMSTLDHLSGGRAGWNIVTSVLENAHRNFDGAGLTEHDRRYDWADEYTDAVYKLWEGSWDDGALMQDKASGVHADPEKVHKIHHRGERYSIDGPHLSAPSAQRTPVLFQAGSSGRGQQFAAANAEATFIFAPNPAHAAKVAAGVRSRAVEAGRLPDDVKVFTGLSFVVGGTEAEARRKKAELDEYLDLDAVIAHIGGGLGIDLGGLDLDTPLGDVQTEGGRGVLQAIIDSTPGGNPTLADVARYRTEAQQITGTPEQIADELERWQDAGVDGINIINAVLPGSYTDFIGGVLPELRRRGLAQNEYAPGTLREKLFGNGPLLNERHPAARFRGAFTAAAHETGLATAGETR</sequence>
<protein>
    <submittedName>
        <fullName evidence="7">LLM class flavin-dependent oxidoreductase</fullName>
    </submittedName>
</protein>
<keyword evidence="4" id="KW-0503">Monooxygenase</keyword>
<dbReference type="PANTHER" id="PTHR30011:SF16">
    <property type="entry name" value="C2H2 FINGER DOMAIN TRANSCRIPTION FACTOR (EUROFUNG)-RELATED"/>
    <property type="match status" value="1"/>
</dbReference>
<organism evidence="7 8">
    <name type="scientific">Arthrobacter gallicola</name>
    <dbReference type="NCBI Taxonomy" id="2762225"/>
    <lineage>
        <taxon>Bacteria</taxon>
        <taxon>Bacillati</taxon>
        <taxon>Actinomycetota</taxon>
        <taxon>Actinomycetes</taxon>
        <taxon>Micrococcales</taxon>
        <taxon>Micrococcaceae</taxon>
        <taxon>Arthrobacter</taxon>
    </lineage>
</organism>
<evidence type="ECO:0000313" key="8">
    <source>
        <dbReference type="Proteomes" id="UP000609874"/>
    </source>
</evidence>
<evidence type="ECO:0000256" key="5">
    <source>
        <dbReference type="ARBA" id="ARBA00033748"/>
    </source>
</evidence>
<evidence type="ECO:0000313" key="7">
    <source>
        <dbReference type="EMBL" id="MBD7995055.1"/>
    </source>
</evidence>
<dbReference type="Proteomes" id="UP000609874">
    <property type="component" value="Unassembled WGS sequence"/>
</dbReference>
<dbReference type="EMBL" id="JACSQD010000002">
    <property type="protein sequence ID" value="MBD7995055.1"/>
    <property type="molecule type" value="Genomic_DNA"/>
</dbReference>
<dbReference type="Gene3D" id="3.20.20.30">
    <property type="entry name" value="Luciferase-like domain"/>
    <property type="match status" value="1"/>
</dbReference>